<name>A0A0S4TEL6_CRYHO</name>
<dbReference type="Gene3D" id="2.130.10.10">
    <property type="entry name" value="YVTN repeat-like/Quinoprotein amine dehydrogenase"/>
    <property type="match status" value="2"/>
</dbReference>
<dbReference type="VEuPathDB" id="CryptoDB:ChTU502y2012_416g0090"/>
<dbReference type="InterPro" id="IPR036322">
    <property type="entry name" value="WD40_repeat_dom_sf"/>
</dbReference>
<protein>
    <submittedName>
        <fullName evidence="2">WD40 repeat containing protein</fullName>
    </submittedName>
</protein>
<organism evidence="1">
    <name type="scientific">Cryptosporidium hominis</name>
    <dbReference type="NCBI Taxonomy" id="237895"/>
    <lineage>
        <taxon>Eukaryota</taxon>
        <taxon>Sar</taxon>
        <taxon>Alveolata</taxon>
        <taxon>Apicomplexa</taxon>
        <taxon>Conoidasida</taxon>
        <taxon>Coccidia</taxon>
        <taxon>Eucoccidiorida</taxon>
        <taxon>Eimeriorina</taxon>
        <taxon>Cryptosporidiidae</taxon>
        <taxon>Cryptosporidium</taxon>
    </lineage>
</organism>
<dbReference type="EMBL" id="LN877949">
    <property type="protein sequence ID" value="CUV05320.1"/>
    <property type="molecule type" value="Genomic_DNA"/>
</dbReference>
<dbReference type="VEuPathDB" id="CryptoDB:GY17_00003940"/>
<dbReference type="Proteomes" id="UP001429100">
    <property type="component" value="Unassembled WGS sequence"/>
</dbReference>
<dbReference type="EMBL" id="JTAI01000032">
    <property type="protein sequence ID" value="PPS92353.1"/>
    <property type="molecule type" value="Genomic_DNA"/>
</dbReference>
<accession>A0A0S4TEL6</accession>
<gene>
    <name evidence="1" type="ORF">CHUDEA3_3800</name>
    <name evidence="2" type="ORF">GY17_00003940</name>
</gene>
<evidence type="ECO:0000313" key="2">
    <source>
        <dbReference type="EMBL" id="PPS92353.1"/>
    </source>
</evidence>
<sequence length="461" mass="51828">MDGIQENFSKTLDIDCNSSISSVVLTELYAFVGLIGEESNVNVYCYKDHEDNKDKNYKPKYILENNHGGISKLVLSPCKNLLMGLTCYGWIYIWNIEQLGNNTNNDVEMSIEENNNKSNIKSNINELTEEIPVIKPDIFFMNGHPGDSICVEFINSKLIIAAGINPGSSITFISVKTGKRVGQYISRKNEISGLAWPMYYKFDEKEIKEQNFELAVFSFTNIAIERSSSSGGCWIALGGSNGLITLIYLPCATISKIERLYETINIENEDINLSNTEFLWKCHQVSELSTEIKSLIWRPRNNNNTGLCLVYGTDDSLLRYCFIEAENKNIMIKKVNLVKITDGTSTCSEINSISFPMDGQNNSILAVGFNRFSSAKRHPIFATSENLTKKSQSFSSFKVYIQDVITYSNNSNNATSSTYTHFYCIGNHCDIITSVHISPCCRYIASSSIDGHVHIYKKSKV</sequence>
<evidence type="ECO:0000313" key="3">
    <source>
        <dbReference type="Proteomes" id="UP001429100"/>
    </source>
</evidence>
<dbReference type="AlphaFoldDB" id="A0A0S4TEL6"/>
<keyword evidence="3" id="KW-1185">Reference proteome</keyword>
<dbReference type="InterPro" id="IPR001680">
    <property type="entry name" value="WD40_rpt"/>
</dbReference>
<dbReference type="SUPFAM" id="SSF50978">
    <property type="entry name" value="WD40 repeat-like"/>
    <property type="match status" value="1"/>
</dbReference>
<reference evidence="1" key="2">
    <citation type="submission" date="2015-08" db="EMBL/GenBank/DDBJ databases">
        <authorList>
            <person name="Babu N.S."/>
            <person name="Beckwith C.J."/>
            <person name="Beseler K.G."/>
            <person name="Brison A."/>
            <person name="Carone J.V."/>
            <person name="Caskin T.P."/>
            <person name="Diamond M."/>
            <person name="Durham M.E."/>
            <person name="Foxe J.M."/>
            <person name="Go M."/>
            <person name="Henderson B.A."/>
            <person name="Jones I.B."/>
            <person name="McGettigan J.A."/>
            <person name="Micheletti S.J."/>
            <person name="Nasrallah M.E."/>
            <person name="Ortiz D."/>
            <person name="Piller C.R."/>
            <person name="Privatt S.R."/>
            <person name="Schneider S.L."/>
            <person name="Sharp S."/>
            <person name="Smith T.C."/>
            <person name="Stanton J.D."/>
            <person name="Ullery H.E."/>
            <person name="Wilson R.J."/>
            <person name="Serrano M.G."/>
            <person name="Buck G."/>
            <person name="Lee V."/>
            <person name="Wang Y."/>
            <person name="Carvalho R."/>
            <person name="Voegtly L."/>
            <person name="Shi R."/>
            <person name="Duckworth R."/>
            <person name="Johnson A."/>
            <person name="Loviza R."/>
            <person name="Walstead R."/>
            <person name="Shah Z."/>
            <person name="Kiflezghi M."/>
            <person name="Wade K."/>
            <person name="Ball S.L."/>
            <person name="Bradley K.W."/>
            <person name="Asai D.J."/>
            <person name="Bowman C.A."/>
            <person name="Russell D.A."/>
            <person name="Pope W.H."/>
            <person name="Jacobs-Sera D."/>
            <person name="Hendrix R.W."/>
            <person name="Hatfull G.F."/>
        </authorList>
    </citation>
    <scope>NUCLEOTIDE SEQUENCE [LARGE SCALE GENOMIC DNA]</scope>
</reference>
<evidence type="ECO:0000313" key="1">
    <source>
        <dbReference type="EMBL" id="CUV05320.1"/>
    </source>
</evidence>
<dbReference type="VEuPathDB" id="CryptoDB:Chro.30430"/>
<proteinExistence type="predicted"/>
<dbReference type="Proteomes" id="UP000199752">
    <property type="component" value="Chromosome 3"/>
</dbReference>
<dbReference type="InterPro" id="IPR015943">
    <property type="entry name" value="WD40/YVTN_repeat-like_dom_sf"/>
</dbReference>
<dbReference type="SMART" id="SM00320">
    <property type="entry name" value="WD40"/>
    <property type="match status" value="2"/>
</dbReference>
<dbReference type="VEuPathDB" id="CryptoDB:CHUDEA3_3800"/>
<dbReference type="OrthoDB" id="339404at2759"/>
<reference evidence="2 3" key="3">
    <citation type="submission" date="2017-10" db="EMBL/GenBank/DDBJ databases">
        <title>Consistent, comparative and evidence-based genome annotation and re-annotation for the closely-related species, Cryptosporidium parvum, C. hominis and C. tyzzeri.</title>
        <authorList>
            <person name="Baptista R.P."/>
            <person name="Li Y."/>
            <person name="Sateriale A."/>
            <person name="Striepen B."/>
            <person name="Kissinger J.C."/>
        </authorList>
    </citation>
    <scope>NUCLEOTIDE SEQUENCE [LARGE SCALE GENOMIC DNA]</scope>
    <source>
        <strain evidence="2">30976</strain>
    </source>
</reference>
<reference evidence="2 3" key="1">
    <citation type="submission" date="2014-11" db="EMBL/GenBank/DDBJ databases">
        <title>Comparative genomic analysis of Cryptosporidium hominis reveals occurrence of genetic recombination in virulent subtypes.</title>
        <authorList>
            <person name="Guo Y."/>
            <person name="Tang K."/>
            <person name="Frace M."/>
            <person name="Li N."/>
            <person name="Roellig D.M."/>
            <person name="Sammons S."/>
            <person name="Knipe K."/>
            <person name="Rowe L."/>
            <person name="Feng Y."/>
            <person name="Xiao L."/>
        </authorList>
    </citation>
    <scope>NUCLEOTIDE SEQUENCE [LARGE SCALE GENOMIC DNA]</scope>
    <source>
        <strain evidence="2">30976</strain>
    </source>
</reference>